<dbReference type="InterPro" id="IPR013928">
    <property type="entry name" value="Cation/H_antiporter_C"/>
</dbReference>
<dbReference type="Pfam" id="PF08619">
    <property type="entry name" value="Nha1_C"/>
    <property type="match status" value="1"/>
</dbReference>
<keyword evidence="16" id="KW-1185">Reference proteome</keyword>
<dbReference type="GO" id="GO:0036376">
    <property type="term" value="P:sodium ion export across plasma membrane"/>
    <property type="evidence" value="ECO:0007669"/>
    <property type="project" value="EnsemblFungi"/>
</dbReference>
<comment type="subcellular location">
    <subcellularLocation>
        <location evidence="1">Membrane</location>
        <topology evidence="1">Multi-pass membrane protein</topology>
    </subcellularLocation>
</comment>
<dbReference type="Proteomes" id="UP000788993">
    <property type="component" value="Unassembled WGS sequence"/>
</dbReference>
<evidence type="ECO:0000256" key="4">
    <source>
        <dbReference type="ARBA" id="ARBA00022449"/>
    </source>
</evidence>
<feature type="compositionally biased region" description="Polar residues" evidence="11">
    <location>
        <begin position="551"/>
        <end position="570"/>
    </location>
</feature>
<gene>
    <name evidence="15" type="ORF">OGATHE_001119</name>
</gene>
<dbReference type="InterPro" id="IPR038770">
    <property type="entry name" value="Na+/solute_symporter_sf"/>
</dbReference>
<evidence type="ECO:0000256" key="9">
    <source>
        <dbReference type="ARBA" id="ARBA00023136"/>
    </source>
</evidence>
<dbReference type="GO" id="GO:0015385">
    <property type="term" value="F:sodium:proton antiporter activity"/>
    <property type="evidence" value="ECO:0007669"/>
    <property type="project" value="EnsemblFungi"/>
</dbReference>
<keyword evidence="4" id="KW-0050">Antiport</keyword>
<dbReference type="GO" id="GO:0042391">
    <property type="term" value="P:regulation of membrane potential"/>
    <property type="evidence" value="ECO:0007669"/>
    <property type="project" value="InterPro"/>
</dbReference>
<feature type="transmembrane region" description="Helical" evidence="12">
    <location>
        <begin position="12"/>
        <end position="32"/>
    </location>
</feature>
<dbReference type="GO" id="GO:0005886">
    <property type="term" value="C:plasma membrane"/>
    <property type="evidence" value="ECO:0007669"/>
    <property type="project" value="EnsemblFungi"/>
</dbReference>
<evidence type="ECO:0000313" key="16">
    <source>
        <dbReference type="Proteomes" id="UP000788993"/>
    </source>
</evidence>
<accession>A0A1B7SCH9</accession>
<dbReference type="EMBL" id="JAEUBD010000146">
    <property type="protein sequence ID" value="KAH3676630.1"/>
    <property type="molecule type" value="Genomic_DNA"/>
</dbReference>
<feature type="transmembrane region" description="Helical" evidence="12">
    <location>
        <begin position="246"/>
        <end position="262"/>
    </location>
</feature>
<name>A0A1B7SCH9_9ASCO</name>
<feature type="compositionally biased region" description="Basic and acidic residues" evidence="11">
    <location>
        <begin position="811"/>
        <end position="821"/>
    </location>
</feature>
<dbReference type="PANTHER" id="PTHR31382">
    <property type="entry name" value="NA(+)/H(+) ANTIPORTER"/>
    <property type="match status" value="1"/>
</dbReference>
<feature type="transmembrane region" description="Helical" evidence="12">
    <location>
        <begin position="361"/>
        <end position="383"/>
    </location>
</feature>
<feature type="transmembrane region" description="Helical" evidence="12">
    <location>
        <begin position="413"/>
        <end position="439"/>
    </location>
</feature>
<keyword evidence="7" id="KW-0915">Sodium</keyword>
<feature type="compositionally biased region" description="Low complexity" evidence="11">
    <location>
        <begin position="831"/>
        <end position="858"/>
    </location>
</feature>
<evidence type="ECO:0000256" key="1">
    <source>
        <dbReference type="ARBA" id="ARBA00004141"/>
    </source>
</evidence>
<evidence type="ECO:0000256" key="10">
    <source>
        <dbReference type="ARBA" id="ARBA00023201"/>
    </source>
</evidence>
<evidence type="ECO:0000256" key="2">
    <source>
        <dbReference type="ARBA" id="ARBA00005248"/>
    </source>
</evidence>
<dbReference type="RefSeq" id="XP_018209099.1">
    <property type="nucleotide sequence ID" value="XM_018354865.1"/>
</dbReference>
<feature type="transmembrane region" description="Helical" evidence="12">
    <location>
        <begin position="204"/>
        <end position="226"/>
    </location>
</feature>
<dbReference type="FunFam" id="1.20.1530.20:FF:000015">
    <property type="entry name" value="Na(+)/H(+) antiporter 2"/>
    <property type="match status" value="1"/>
</dbReference>
<evidence type="ECO:0000256" key="11">
    <source>
        <dbReference type="SAM" id="MobiDB-lite"/>
    </source>
</evidence>
<feature type="region of interest" description="Disordered" evidence="11">
    <location>
        <begin position="793"/>
        <end position="893"/>
    </location>
</feature>
<reference evidence="15" key="2">
    <citation type="submission" date="2021-01" db="EMBL/GenBank/DDBJ databases">
        <authorList>
            <person name="Schikora-Tamarit M.A."/>
        </authorList>
    </citation>
    <scope>NUCLEOTIDE SEQUENCE</scope>
    <source>
        <strain evidence="15">NCAIM Y.01608</strain>
    </source>
</reference>
<feature type="transmembrane region" description="Helical" evidence="12">
    <location>
        <begin position="99"/>
        <end position="125"/>
    </location>
</feature>
<evidence type="ECO:0000256" key="12">
    <source>
        <dbReference type="SAM" id="Phobius"/>
    </source>
</evidence>
<evidence type="ECO:0000313" key="15">
    <source>
        <dbReference type="EMBL" id="KAH3676630.1"/>
    </source>
</evidence>
<feature type="compositionally biased region" description="Basic residues" evidence="11">
    <location>
        <begin position="521"/>
        <end position="540"/>
    </location>
</feature>
<evidence type="ECO:0000256" key="3">
    <source>
        <dbReference type="ARBA" id="ARBA00022448"/>
    </source>
</evidence>
<evidence type="ECO:0000256" key="6">
    <source>
        <dbReference type="ARBA" id="ARBA00022989"/>
    </source>
</evidence>
<dbReference type="OrthoDB" id="5327978at2759"/>
<organism evidence="15 16">
    <name type="scientific">Ogataea polymorpha</name>
    <dbReference type="NCBI Taxonomy" id="460523"/>
    <lineage>
        <taxon>Eukaryota</taxon>
        <taxon>Fungi</taxon>
        <taxon>Dikarya</taxon>
        <taxon>Ascomycota</taxon>
        <taxon>Saccharomycotina</taxon>
        <taxon>Pichiomycetes</taxon>
        <taxon>Pichiales</taxon>
        <taxon>Pichiaceae</taxon>
        <taxon>Ogataea</taxon>
    </lineage>
</organism>
<dbReference type="AlphaFoldDB" id="A0A1B7SCH9"/>
<feature type="transmembrane region" description="Helical" evidence="12">
    <location>
        <begin position="296"/>
        <end position="315"/>
    </location>
</feature>
<evidence type="ECO:0000259" key="13">
    <source>
        <dbReference type="Pfam" id="PF00999"/>
    </source>
</evidence>
<dbReference type="Pfam" id="PF00999">
    <property type="entry name" value="Na_H_Exchanger"/>
    <property type="match status" value="1"/>
</dbReference>
<dbReference type="GO" id="GO:0006970">
    <property type="term" value="P:response to osmotic stress"/>
    <property type="evidence" value="ECO:0007669"/>
    <property type="project" value="EnsemblFungi"/>
</dbReference>
<dbReference type="PANTHER" id="PTHR31382:SF4">
    <property type="entry name" value="NA(+)_H(+) ANTIPORTER"/>
    <property type="match status" value="1"/>
</dbReference>
<feature type="compositionally biased region" description="Basic and acidic residues" evidence="11">
    <location>
        <begin position="571"/>
        <end position="588"/>
    </location>
</feature>
<keyword evidence="9 12" id="KW-0472">Membrane</keyword>
<evidence type="ECO:0000259" key="14">
    <source>
        <dbReference type="Pfam" id="PF08619"/>
    </source>
</evidence>
<proteinExistence type="inferred from homology"/>
<feature type="domain" description="Alkali metal cation/H+ antiporter Nha1 C-terminal" evidence="14">
    <location>
        <begin position="461"/>
        <end position="797"/>
    </location>
</feature>
<feature type="compositionally biased region" description="Acidic residues" evidence="11">
    <location>
        <begin position="882"/>
        <end position="893"/>
    </location>
</feature>
<protein>
    <submittedName>
        <fullName evidence="15">Uncharacterized protein</fullName>
    </submittedName>
</protein>
<sequence>MVWEHINPDKAHVAYAVLAVFSSFFSLCSLFIKERLYIGEASVATIYGLIVGPHCLDWFDPSSWGNEDYITLEISRVILCIEIVAVAVELPKKYILKHWLGVFLLLIPVMTIGWLVIGLFIWLIIPGLHYGYGLLISACITATDPVLAQAVVGKGKFARRVPAHLRNLLTAESACNDGVSVPFVYLAVNIIIHGSNAGAIARDWITVTVLYECLFGCILGGIIGFVGRKLIQYAEDKDLIDRESFLAFYVMLALLCAGFGAILGVDDLLASFAAGATFAWDGRFTERTEESHVSSVIDLLLNLAYFVYFGTIIPWEQFNNKSLGLDWWRLVCIAIVVIFLRRIPAVLAIKPFSPDIKNWKEALFVGHFGPIGVGAVFASILAVGDLEAHVLHLEHGPTAQYPDEEEYHQLIRIIWPTVCFLVLSSIIVHGSSVAVMTLGRHLQTMTFTMTLTKVETDGGGWISRLPKLEKSGTSFSIKRIDTMAPSEASHDNGLLEKTYTSDSTNVDAGDTAASAKPAGIAKRRKQKKKMHRKIREKRRAPPAVETLDLGKNNTQSQPTKESSDQSSTTRLEVEEMGRSDQSSDHGEEAMGPPLMKVTSPRMAELQRDFELTDEDIQPIEIDGELKIPTYGYRDGTQLIIEDQNGEILRTFNAPRAESDDQKSMHSLHSLSTLKNRLADLQRKKRIRTNDGEEIQIEDFSRPEEKIHQLVNKTDSDHKMLLGQKIKRDKNNKPHASQRYHGFRIDDNILIENADGEVVGRFKINQKKKPAAAKADTLDKALKMVGLLKEKAGDVEQNEVSNDDLIPTDAGPQDKRLEDKLKKFLTADSHKVSVSSPPSSSQKNTDSSTGSDSSNRTDSYNQEESEVERARRLAALASSSRDPEDEEDEPASKL</sequence>
<evidence type="ECO:0000256" key="7">
    <source>
        <dbReference type="ARBA" id="ARBA00023053"/>
    </source>
</evidence>
<feature type="region of interest" description="Disordered" evidence="11">
    <location>
        <begin position="487"/>
        <end position="597"/>
    </location>
</feature>
<dbReference type="GO" id="GO:0045121">
    <property type="term" value="C:membrane raft"/>
    <property type="evidence" value="ECO:0007669"/>
    <property type="project" value="EnsemblFungi"/>
</dbReference>
<feature type="transmembrane region" description="Helical" evidence="12">
    <location>
        <begin position="327"/>
        <end position="349"/>
    </location>
</feature>
<comment type="similarity">
    <text evidence="2">Belongs to the fungal Na(+)/H(+) exchanger family.</text>
</comment>
<dbReference type="GO" id="GO:0030007">
    <property type="term" value="P:intracellular potassium ion homeostasis"/>
    <property type="evidence" value="ECO:0007669"/>
    <property type="project" value="EnsemblFungi"/>
</dbReference>
<dbReference type="GO" id="GO:0120029">
    <property type="term" value="P:proton export across plasma membrane"/>
    <property type="evidence" value="ECO:0007669"/>
    <property type="project" value="InterPro"/>
</dbReference>
<evidence type="ECO:0000256" key="5">
    <source>
        <dbReference type="ARBA" id="ARBA00022692"/>
    </source>
</evidence>
<keyword evidence="3" id="KW-0813">Transport</keyword>
<keyword evidence="10" id="KW-0739">Sodium transport</keyword>
<keyword evidence="8" id="KW-0406">Ion transport</keyword>
<dbReference type="GO" id="GO:0097623">
    <property type="term" value="P:potassium ion export across plasma membrane"/>
    <property type="evidence" value="ECO:0007669"/>
    <property type="project" value="EnsemblFungi"/>
</dbReference>
<feature type="domain" description="Cation/H+ exchanger transmembrane" evidence="13">
    <location>
        <begin position="26"/>
        <end position="436"/>
    </location>
</feature>
<dbReference type="Gene3D" id="1.20.1530.20">
    <property type="match status" value="1"/>
</dbReference>
<comment type="caution">
    <text evidence="15">The sequence shown here is derived from an EMBL/GenBank/DDBJ whole genome shotgun (WGS) entry which is preliminary data.</text>
</comment>
<dbReference type="InterPro" id="IPR006153">
    <property type="entry name" value="Cation/H_exchanger_TM"/>
</dbReference>
<keyword evidence="5 12" id="KW-0812">Transmembrane</keyword>
<reference evidence="15" key="1">
    <citation type="journal article" date="2021" name="Open Biol.">
        <title>Shared evolutionary footprints suggest mitochondrial oxidative damage underlies multiple complex I losses in fungi.</title>
        <authorList>
            <person name="Schikora-Tamarit M.A."/>
            <person name="Marcet-Houben M."/>
            <person name="Nosek J."/>
            <person name="Gabaldon T."/>
        </authorList>
    </citation>
    <scope>NUCLEOTIDE SEQUENCE</scope>
    <source>
        <strain evidence="15">NCAIM Y.01608</strain>
    </source>
</reference>
<evidence type="ECO:0000256" key="8">
    <source>
        <dbReference type="ARBA" id="ARBA00023065"/>
    </source>
</evidence>
<dbReference type="InterPro" id="IPR004712">
    <property type="entry name" value="Na+/H+_antiporter_fungi"/>
</dbReference>
<keyword evidence="6 12" id="KW-1133">Transmembrane helix</keyword>